<protein>
    <recommendedName>
        <fullName evidence="2">Chalcone isomerase domain-containing protein</fullName>
    </recommendedName>
</protein>
<feature type="chain" id="PRO_5030823888" description="Chalcone isomerase domain-containing protein" evidence="1">
    <location>
        <begin position="24"/>
        <end position="205"/>
    </location>
</feature>
<reference evidence="3" key="1">
    <citation type="submission" date="2021-01" db="EMBL/GenBank/DDBJ databases">
        <authorList>
            <person name="Corre E."/>
            <person name="Pelletier E."/>
            <person name="Niang G."/>
            <person name="Scheremetjew M."/>
            <person name="Finn R."/>
            <person name="Kale V."/>
            <person name="Holt S."/>
            <person name="Cochrane G."/>
            <person name="Meng A."/>
            <person name="Brown T."/>
            <person name="Cohen L."/>
        </authorList>
    </citation>
    <scope>NUCLEOTIDE SEQUENCE</scope>
    <source>
        <strain evidence="3">B650</strain>
    </source>
</reference>
<evidence type="ECO:0000256" key="1">
    <source>
        <dbReference type="SAM" id="SignalP"/>
    </source>
</evidence>
<accession>A0A7S2PCC0</accession>
<dbReference type="AlphaFoldDB" id="A0A7S2PCC0"/>
<evidence type="ECO:0000313" key="3">
    <source>
        <dbReference type="EMBL" id="CAD9591211.1"/>
    </source>
</evidence>
<dbReference type="EMBL" id="HBGY01021395">
    <property type="protein sequence ID" value="CAD9591211.1"/>
    <property type="molecule type" value="Transcribed_RNA"/>
</dbReference>
<dbReference type="Pfam" id="PF16036">
    <property type="entry name" value="Chalcone_3"/>
    <property type="match status" value="1"/>
</dbReference>
<feature type="domain" description="Chalcone isomerase" evidence="2">
    <location>
        <begin position="44"/>
        <end position="196"/>
    </location>
</feature>
<dbReference type="InterPro" id="IPR016088">
    <property type="entry name" value="Chalcone_isomerase_3-sand"/>
</dbReference>
<dbReference type="InterPro" id="IPR036298">
    <property type="entry name" value="Chalcone_isomerase_sf"/>
</dbReference>
<feature type="signal peptide" evidence="1">
    <location>
        <begin position="1"/>
        <end position="23"/>
    </location>
</feature>
<keyword evidence="1" id="KW-0732">Signal</keyword>
<proteinExistence type="predicted"/>
<organism evidence="3">
    <name type="scientific">Leptocylindrus danicus</name>
    <dbReference type="NCBI Taxonomy" id="163516"/>
    <lineage>
        <taxon>Eukaryota</taxon>
        <taxon>Sar</taxon>
        <taxon>Stramenopiles</taxon>
        <taxon>Ochrophyta</taxon>
        <taxon>Bacillariophyta</taxon>
        <taxon>Coscinodiscophyceae</taxon>
        <taxon>Chaetocerotophycidae</taxon>
        <taxon>Leptocylindrales</taxon>
        <taxon>Leptocylindraceae</taxon>
        <taxon>Leptocylindrus</taxon>
    </lineage>
</organism>
<dbReference type="GO" id="GO:0016872">
    <property type="term" value="F:intramolecular lyase activity"/>
    <property type="evidence" value="ECO:0007669"/>
    <property type="project" value="InterPro"/>
</dbReference>
<gene>
    <name evidence="3" type="ORF">LDAN0321_LOCUS13466</name>
</gene>
<dbReference type="SUPFAM" id="SSF54626">
    <property type="entry name" value="Chalcone isomerase"/>
    <property type="match status" value="1"/>
</dbReference>
<dbReference type="PANTHER" id="PTHR47698">
    <property type="entry name" value="FATTY-ACID-BINDING PROTEIN 3, CHLOROPLASTIC"/>
    <property type="match status" value="1"/>
</dbReference>
<dbReference type="PANTHER" id="PTHR47698:SF2">
    <property type="entry name" value="FATTY-ACID-BINDING PROTEIN 3, CHLOROPLASTIC"/>
    <property type="match status" value="1"/>
</dbReference>
<sequence>MNSSSSFLKLCALVLAAAGTVAAMTDKATGISFPSKLMGMPICGVGCRKKGPIKVYSVGMYASGLQDRLSALSASGAAALAALRKGAGVEDPTTFLLEMNFKVGAEKMASAIAEGVAPRHKGAASDVDELKDLIFNGVAKKGAATKGTTFQFDCTTSGVDVSVDGKKQGNVASAGLSSAFCDIYLDDKTVSPPLRKSCIEKFCMP</sequence>
<dbReference type="InterPro" id="IPR016087">
    <property type="entry name" value="Chalcone_isomerase"/>
</dbReference>
<dbReference type="Gene3D" id="3.50.70.10">
    <property type="match status" value="1"/>
</dbReference>
<evidence type="ECO:0000259" key="2">
    <source>
        <dbReference type="Pfam" id="PF16036"/>
    </source>
</evidence>
<name>A0A7S2PCC0_9STRA</name>